<gene>
    <name evidence="2" type="ORF">DARMORV10_C05P47960.1</name>
</gene>
<feature type="domain" description="F-box/LRR-repeat protein 15/At3g58940/PEG3-like LRR" evidence="1">
    <location>
        <begin position="92"/>
        <end position="204"/>
    </location>
</feature>
<reference evidence="2" key="1">
    <citation type="submission" date="2021-01" db="EMBL/GenBank/DDBJ databases">
        <authorList>
            <consortium name="Genoscope - CEA"/>
            <person name="William W."/>
        </authorList>
    </citation>
    <scope>NUCLEOTIDE SEQUENCE</scope>
</reference>
<accession>A0A816LQR1</accession>
<dbReference type="InterPro" id="IPR055411">
    <property type="entry name" value="LRR_FXL15/At3g58940/PEG3-like"/>
</dbReference>
<dbReference type="InterPro" id="IPR036047">
    <property type="entry name" value="F-box-like_dom_sf"/>
</dbReference>
<evidence type="ECO:0000259" key="1">
    <source>
        <dbReference type="Pfam" id="PF24758"/>
    </source>
</evidence>
<dbReference type="EMBL" id="HG994369">
    <property type="protein sequence ID" value="CAF1933352.1"/>
    <property type="molecule type" value="Genomic_DNA"/>
</dbReference>
<dbReference type="CDD" id="cd22160">
    <property type="entry name" value="F-box_AtFBL13-like"/>
    <property type="match status" value="1"/>
</dbReference>
<dbReference type="PANTHER" id="PTHR32153">
    <property type="entry name" value="OJ000223_09.16 PROTEIN"/>
    <property type="match status" value="1"/>
</dbReference>
<sequence length="406" mass="46386">MKIKGAEDLISNLPDGILQHMLCLIPIKLAMSTSLLSRRWRHVWCEKPSITLGGDTLTAASINETLARYTAPKKKSFDLLITPITKEKIPYLDRWIKFATSHNVENLSLNFSHYYKLPDFFYNSSYFKQLNIYSHTIVPFKCTVSWTSLHKLSLSCCSLSDKSMAKILSGCPVLENLTLYHCGKLKVIDLTKSLRLKTLVVDRNVMVPEGPTKIVAPHIHYLRLLDSRPSCTLVDVASLTEAKLDVCYALSTSYFKSKADFLQDMVLKMLEKLQNAEKLTFGGNFVKILSLVEIRGVSFPMLKVKSLILDTVIYQYVIPGIQRLLQNSPDLEKLIVRGRTCSTIPEEHLDQYLKSLSLNPDQWWRSKDGFSLNNSCWNLQSKKLDKRVVLSGERYLKFNFKEHSLP</sequence>
<dbReference type="Pfam" id="PF24758">
    <property type="entry name" value="LRR_At5g56370"/>
    <property type="match status" value="1"/>
</dbReference>
<dbReference type="InterPro" id="IPR053781">
    <property type="entry name" value="F-box_AtFBL13-like"/>
</dbReference>
<organism evidence="2">
    <name type="scientific">Brassica napus</name>
    <name type="common">Rape</name>
    <dbReference type="NCBI Taxonomy" id="3708"/>
    <lineage>
        <taxon>Eukaryota</taxon>
        <taxon>Viridiplantae</taxon>
        <taxon>Streptophyta</taxon>
        <taxon>Embryophyta</taxon>
        <taxon>Tracheophyta</taxon>
        <taxon>Spermatophyta</taxon>
        <taxon>Magnoliopsida</taxon>
        <taxon>eudicotyledons</taxon>
        <taxon>Gunneridae</taxon>
        <taxon>Pentapetalae</taxon>
        <taxon>rosids</taxon>
        <taxon>malvids</taxon>
        <taxon>Brassicales</taxon>
        <taxon>Brassicaceae</taxon>
        <taxon>Brassiceae</taxon>
        <taxon>Brassica</taxon>
    </lineage>
</organism>
<dbReference type="SUPFAM" id="SSF52047">
    <property type="entry name" value="RNI-like"/>
    <property type="match status" value="1"/>
</dbReference>
<dbReference type="Gene3D" id="3.80.10.10">
    <property type="entry name" value="Ribonuclease Inhibitor"/>
    <property type="match status" value="1"/>
</dbReference>
<protein>
    <submittedName>
        <fullName evidence="2">(rape) hypothetical protein</fullName>
    </submittedName>
</protein>
<dbReference type="InterPro" id="IPR032675">
    <property type="entry name" value="LRR_dom_sf"/>
</dbReference>
<proteinExistence type="predicted"/>
<name>A0A816LQR1_BRANA</name>
<dbReference type="Proteomes" id="UP001295469">
    <property type="component" value="Chromosome C05"/>
</dbReference>
<dbReference type="SUPFAM" id="SSF81383">
    <property type="entry name" value="F-box domain"/>
    <property type="match status" value="1"/>
</dbReference>
<evidence type="ECO:0000313" key="2">
    <source>
        <dbReference type="EMBL" id="CAF1933352.1"/>
    </source>
</evidence>
<dbReference type="AlphaFoldDB" id="A0A816LQR1"/>
<dbReference type="InterPro" id="IPR044997">
    <property type="entry name" value="F-box_plant"/>
</dbReference>